<feature type="non-terminal residue" evidence="2">
    <location>
        <position position="1"/>
    </location>
</feature>
<dbReference type="CDD" id="cd00121">
    <property type="entry name" value="MATH"/>
    <property type="match status" value="2"/>
</dbReference>
<sequence length="288" mass="33367">DYLPIVSSLGVHSLEPHFLTKIQSFSLFSYYGIDRYETKEFTSGDYKWRLILYPYGKEKDNGHVSIYLAMAETNSLPVGWEVNVIFTIFLYNQMLDKYHCVRVKRARCFNKTKSEWGFSKYISEKSLRQKSNGYLVDDNLVFGANVFVVHKKPVDEIVALLNPQSAYKHIWNLDFTMLEDVWTSEEFHTRGFNWKIRLYPKGALGSKYSIVPVYLVCVSADTFDIHRKVKVEFCMHLKGRSNADSGQLSHWYTSSNTTWGFSFMNIAKDFLVDGRCTLGVDICVQVIV</sequence>
<dbReference type="InterPro" id="IPR002083">
    <property type="entry name" value="MATH/TRAF_dom"/>
</dbReference>
<dbReference type="InterPro" id="IPR008974">
    <property type="entry name" value="TRAF-like"/>
</dbReference>
<feature type="domain" description="MATH" evidence="1">
    <location>
        <begin position="15"/>
        <end position="146"/>
    </location>
</feature>
<dbReference type="PROSITE" id="PS50144">
    <property type="entry name" value="MATH"/>
    <property type="match status" value="2"/>
</dbReference>
<dbReference type="SMART" id="SM00061">
    <property type="entry name" value="MATH"/>
    <property type="match status" value="1"/>
</dbReference>
<gene>
    <name evidence="2" type="ORF">MIMGU_mgv1a018014mg</name>
</gene>
<dbReference type="EMBL" id="KI630437">
    <property type="protein sequence ID" value="EYU39969.1"/>
    <property type="molecule type" value="Genomic_DNA"/>
</dbReference>
<dbReference type="Proteomes" id="UP000030748">
    <property type="component" value="Unassembled WGS sequence"/>
</dbReference>
<keyword evidence="3" id="KW-1185">Reference proteome</keyword>
<dbReference type="eggNOG" id="KOG1987">
    <property type="taxonomic scope" value="Eukaryota"/>
</dbReference>
<dbReference type="SUPFAM" id="SSF49599">
    <property type="entry name" value="TRAF domain-like"/>
    <property type="match status" value="2"/>
</dbReference>
<protein>
    <recommendedName>
        <fullName evidence="1">MATH domain-containing protein</fullName>
    </recommendedName>
</protein>
<dbReference type="Pfam" id="PF22486">
    <property type="entry name" value="MATH_2"/>
    <property type="match status" value="2"/>
</dbReference>
<dbReference type="Gene3D" id="2.60.210.10">
    <property type="entry name" value="Apoptosis, Tumor Necrosis Factor Receptor Associated Protein 2, Chain A"/>
    <property type="match status" value="2"/>
</dbReference>
<dbReference type="PANTHER" id="PTHR46162:SF20">
    <property type="entry name" value="UBIQUITIN CARBOXYL-TERMINAL HYDROLASE 7-LIKE ISOFORM X1"/>
    <property type="match status" value="1"/>
</dbReference>
<dbReference type="AlphaFoldDB" id="A0A022RJ27"/>
<evidence type="ECO:0000259" key="1">
    <source>
        <dbReference type="PROSITE" id="PS50144"/>
    </source>
</evidence>
<feature type="domain" description="MATH" evidence="1">
    <location>
        <begin position="166"/>
        <end position="288"/>
    </location>
</feature>
<proteinExistence type="predicted"/>
<organism evidence="2 3">
    <name type="scientific">Erythranthe guttata</name>
    <name type="common">Yellow monkey flower</name>
    <name type="synonym">Mimulus guttatus</name>
    <dbReference type="NCBI Taxonomy" id="4155"/>
    <lineage>
        <taxon>Eukaryota</taxon>
        <taxon>Viridiplantae</taxon>
        <taxon>Streptophyta</taxon>
        <taxon>Embryophyta</taxon>
        <taxon>Tracheophyta</taxon>
        <taxon>Spermatophyta</taxon>
        <taxon>Magnoliopsida</taxon>
        <taxon>eudicotyledons</taxon>
        <taxon>Gunneridae</taxon>
        <taxon>Pentapetalae</taxon>
        <taxon>asterids</taxon>
        <taxon>lamiids</taxon>
        <taxon>Lamiales</taxon>
        <taxon>Phrymaceae</taxon>
        <taxon>Erythranthe</taxon>
    </lineage>
</organism>
<evidence type="ECO:0000313" key="2">
    <source>
        <dbReference type="EMBL" id="EYU39969.1"/>
    </source>
</evidence>
<dbReference type="PANTHER" id="PTHR46162">
    <property type="entry name" value="TRAF-LIKE FAMILY PROTEIN"/>
    <property type="match status" value="1"/>
</dbReference>
<reference evidence="2 3" key="1">
    <citation type="journal article" date="2013" name="Proc. Natl. Acad. Sci. U.S.A.">
        <title>Fine-scale variation in meiotic recombination in Mimulus inferred from population shotgun sequencing.</title>
        <authorList>
            <person name="Hellsten U."/>
            <person name="Wright K.M."/>
            <person name="Jenkins J."/>
            <person name="Shu S."/>
            <person name="Yuan Y."/>
            <person name="Wessler S.R."/>
            <person name="Schmutz J."/>
            <person name="Willis J.H."/>
            <person name="Rokhsar D.S."/>
        </authorList>
    </citation>
    <scope>NUCLEOTIDE SEQUENCE [LARGE SCALE GENOMIC DNA]</scope>
    <source>
        <strain evidence="3">cv. DUN x IM62</strain>
    </source>
</reference>
<name>A0A022RJ27_ERYGU</name>
<evidence type="ECO:0000313" key="3">
    <source>
        <dbReference type="Proteomes" id="UP000030748"/>
    </source>
</evidence>
<accession>A0A022RJ27</accession>